<dbReference type="GO" id="GO:0046872">
    <property type="term" value="F:metal ion binding"/>
    <property type="evidence" value="ECO:0007669"/>
    <property type="project" value="UniProtKB-KW"/>
</dbReference>
<keyword evidence="7" id="KW-1185">Reference proteome</keyword>
<dbReference type="GO" id="GO:0005829">
    <property type="term" value="C:cytosol"/>
    <property type="evidence" value="ECO:0007669"/>
    <property type="project" value="TreeGrafter"/>
</dbReference>
<dbReference type="PANTHER" id="PTHR43522">
    <property type="entry name" value="TRANSKETOLASE"/>
    <property type="match status" value="1"/>
</dbReference>
<dbReference type="GO" id="GO:0005634">
    <property type="term" value="C:nucleus"/>
    <property type="evidence" value="ECO:0007669"/>
    <property type="project" value="TreeGrafter"/>
</dbReference>
<dbReference type="InterPro" id="IPR029061">
    <property type="entry name" value="THDP-binding"/>
</dbReference>
<dbReference type="Pfam" id="PF02779">
    <property type="entry name" value="Transket_pyr"/>
    <property type="match status" value="1"/>
</dbReference>
<proteinExistence type="predicted"/>
<sequence length="261" mass="28083">MSALQGLRFIGVATHDSIGVGEDGPTHQSIALGTFFRALPNFNLLRPADAEETLGAWLLALSPASAHTPTIMCLTRQAVPLLPGSDRTKVAQGAYPVHHNFDFADDLDLDLVLIATGSEVAIAISAADRLAPLRVRVVSMPSQRHFDMQPQAYRRAVLRGSSKGKEPLVVAIEAWGSYGWARYAHASLSMHTFGLSAPADTLYELFGFGVDGIVEKVGAFVQRRREREARGEGVGGVGDFEELLLGYAKVHAGPRVTPVLE</sequence>
<organism evidence="6 7">
    <name type="scientific">Sphagnurus paluster</name>
    <dbReference type="NCBI Taxonomy" id="117069"/>
    <lineage>
        <taxon>Eukaryota</taxon>
        <taxon>Fungi</taxon>
        <taxon>Dikarya</taxon>
        <taxon>Basidiomycota</taxon>
        <taxon>Agaricomycotina</taxon>
        <taxon>Agaricomycetes</taxon>
        <taxon>Agaricomycetidae</taxon>
        <taxon>Agaricales</taxon>
        <taxon>Tricholomatineae</taxon>
        <taxon>Lyophyllaceae</taxon>
        <taxon>Sphagnurus</taxon>
    </lineage>
</organism>
<protein>
    <recommendedName>
        <fullName evidence="8">Transketolase</fullName>
    </recommendedName>
</protein>
<dbReference type="GO" id="GO:0004802">
    <property type="term" value="F:transketolase activity"/>
    <property type="evidence" value="ECO:0007669"/>
    <property type="project" value="TreeGrafter"/>
</dbReference>
<evidence type="ECO:0000313" key="7">
    <source>
        <dbReference type="Proteomes" id="UP000717328"/>
    </source>
</evidence>
<dbReference type="Proteomes" id="UP000717328">
    <property type="component" value="Unassembled WGS sequence"/>
</dbReference>
<evidence type="ECO:0000259" key="5">
    <source>
        <dbReference type="Pfam" id="PF22613"/>
    </source>
</evidence>
<name>A0A9P7GH37_9AGAR</name>
<dbReference type="GO" id="GO:0006098">
    <property type="term" value="P:pentose-phosphate shunt"/>
    <property type="evidence" value="ECO:0007669"/>
    <property type="project" value="TreeGrafter"/>
</dbReference>
<dbReference type="AlphaFoldDB" id="A0A9P7GH37"/>
<dbReference type="SUPFAM" id="SSF52518">
    <property type="entry name" value="Thiamin diphosphate-binding fold (THDP-binding)"/>
    <property type="match status" value="1"/>
</dbReference>
<dbReference type="OrthoDB" id="10267175at2759"/>
<gene>
    <name evidence="6" type="ORF">H0H81_001647</name>
</gene>
<dbReference type="SUPFAM" id="SSF52922">
    <property type="entry name" value="TK C-terminal domain-like"/>
    <property type="match status" value="1"/>
</dbReference>
<keyword evidence="3" id="KW-0460">Magnesium</keyword>
<dbReference type="PANTHER" id="PTHR43522:SF6">
    <property type="entry name" value="TRANSKETOLASE-LIKE PYRIMIDINE-BINDING DOMAIN-CONTAINING PROTEIN-RELATED"/>
    <property type="match status" value="1"/>
</dbReference>
<dbReference type="Gene3D" id="3.40.50.970">
    <property type="match status" value="1"/>
</dbReference>
<dbReference type="InterPro" id="IPR033247">
    <property type="entry name" value="Transketolase_fam"/>
</dbReference>
<evidence type="ECO:0000256" key="1">
    <source>
        <dbReference type="ARBA" id="ARBA00001964"/>
    </source>
</evidence>
<dbReference type="EMBL" id="JABCKI010000654">
    <property type="protein sequence ID" value="KAG5649881.1"/>
    <property type="molecule type" value="Genomic_DNA"/>
</dbReference>
<feature type="domain" description="Transketolase-like pyrimidine-binding" evidence="4">
    <location>
        <begin position="1"/>
        <end position="80"/>
    </location>
</feature>
<dbReference type="Gene3D" id="3.40.50.920">
    <property type="match status" value="1"/>
</dbReference>
<keyword evidence="2" id="KW-0479">Metal-binding</keyword>
<dbReference type="Pfam" id="PF22613">
    <property type="entry name" value="Transketolase_C_1"/>
    <property type="match status" value="1"/>
</dbReference>
<accession>A0A9P7GH37</accession>
<comment type="cofactor">
    <cofactor evidence="1">
        <name>thiamine diphosphate</name>
        <dbReference type="ChEBI" id="CHEBI:58937"/>
    </cofactor>
</comment>
<evidence type="ECO:0000259" key="4">
    <source>
        <dbReference type="Pfam" id="PF02779"/>
    </source>
</evidence>
<evidence type="ECO:0000256" key="3">
    <source>
        <dbReference type="ARBA" id="ARBA00022842"/>
    </source>
</evidence>
<reference evidence="6" key="1">
    <citation type="submission" date="2021-02" db="EMBL/GenBank/DDBJ databases">
        <authorList>
            <person name="Nieuwenhuis M."/>
            <person name="Van De Peppel L.J.J."/>
        </authorList>
    </citation>
    <scope>NUCLEOTIDE SEQUENCE</scope>
    <source>
        <strain evidence="6">D49</strain>
    </source>
</reference>
<evidence type="ECO:0008006" key="8">
    <source>
        <dbReference type="Google" id="ProtNLM"/>
    </source>
</evidence>
<dbReference type="InterPro" id="IPR055152">
    <property type="entry name" value="Transketolase-like_C_2"/>
</dbReference>
<dbReference type="InterPro" id="IPR005475">
    <property type="entry name" value="Transketolase-like_Pyr-bd"/>
</dbReference>
<comment type="caution">
    <text evidence="6">The sequence shown here is derived from an EMBL/GenBank/DDBJ whole genome shotgun (WGS) entry which is preliminary data.</text>
</comment>
<dbReference type="InterPro" id="IPR009014">
    <property type="entry name" value="Transketo_C/PFOR_II"/>
</dbReference>
<evidence type="ECO:0000313" key="6">
    <source>
        <dbReference type="EMBL" id="KAG5649881.1"/>
    </source>
</evidence>
<feature type="domain" description="Transketolase-like C-terminal" evidence="5">
    <location>
        <begin position="107"/>
        <end position="208"/>
    </location>
</feature>
<evidence type="ECO:0000256" key="2">
    <source>
        <dbReference type="ARBA" id="ARBA00022723"/>
    </source>
</evidence>
<reference evidence="6" key="2">
    <citation type="submission" date="2021-10" db="EMBL/GenBank/DDBJ databases">
        <title>Phylogenomics reveals ancestral predisposition of the termite-cultivated fungus Termitomyces towards a domesticated lifestyle.</title>
        <authorList>
            <person name="Auxier B."/>
            <person name="Grum-Grzhimaylo A."/>
            <person name="Cardenas M.E."/>
            <person name="Lodge J.D."/>
            <person name="Laessoe T."/>
            <person name="Pedersen O."/>
            <person name="Smith M.E."/>
            <person name="Kuyper T.W."/>
            <person name="Franco-Molano E.A."/>
            <person name="Baroni T.J."/>
            <person name="Aanen D.K."/>
        </authorList>
    </citation>
    <scope>NUCLEOTIDE SEQUENCE</scope>
    <source>
        <strain evidence="6">D49</strain>
    </source>
</reference>